<feature type="transmembrane region" description="Helical" evidence="10">
    <location>
        <begin position="240"/>
        <end position="260"/>
    </location>
</feature>
<evidence type="ECO:0000256" key="2">
    <source>
        <dbReference type="ARBA" id="ARBA00005441"/>
    </source>
</evidence>
<keyword evidence="5" id="KW-0746">Sphingolipid metabolism</keyword>
<dbReference type="InterPro" id="IPR025749">
    <property type="entry name" value="Sphingomyelin_synth-like_dom"/>
</dbReference>
<dbReference type="GO" id="GO:0000139">
    <property type="term" value="C:Golgi membrane"/>
    <property type="evidence" value="ECO:0007669"/>
    <property type="project" value="TreeGrafter"/>
</dbReference>
<evidence type="ECO:0000259" key="11">
    <source>
        <dbReference type="Pfam" id="PF14360"/>
    </source>
</evidence>
<dbReference type="Pfam" id="PF14360">
    <property type="entry name" value="PAP2_C"/>
    <property type="match status" value="1"/>
</dbReference>
<feature type="region of interest" description="Disordered" evidence="9">
    <location>
        <begin position="1"/>
        <end position="36"/>
    </location>
</feature>
<evidence type="ECO:0000256" key="6">
    <source>
        <dbReference type="ARBA" id="ARBA00022989"/>
    </source>
</evidence>
<keyword evidence="3" id="KW-0808">Transferase</keyword>
<evidence type="ECO:0000256" key="4">
    <source>
        <dbReference type="ARBA" id="ARBA00022692"/>
    </source>
</evidence>
<dbReference type="WBParaSite" id="PSAMB.scaffold11505size3306.g34185.t1">
    <property type="protein sequence ID" value="PSAMB.scaffold11505size3306.g34185.t1"/>
    <property type="gene ID" value="PSAMB.scaffold11505size3306.g34185"/>
</dbReference>
<dbReference type="GO" id="GO:0005886">
    <property type="term" value="C:plasma membrane"/>
    <property type="evidence" value="ECO:0007669"/>
    <property type="project" value="TreeGrafter"/>
</dbReference>
<dbReference type="GO" id="GO:0047493">
    <property type="term" value="F:ceramide cholinephosphotransferase activity"/>
    <property type="evidence" value="ECO:0007669"/>
    <property type="project" value="TreeGrafter"/>
</dbReference>
<feature type="domain" description="Sphingomyelin synthase-like" evidence="11">
    <location>
        <begin position="214"/>
        <end position="286"/>
    </location>
</feature>
<evidence type="ECO:0000256" key="9">
    <source>
        <dbReference type="SAM" id="MobiDB-lite"/>
    </source>
</evidence>
<dbReference type="GO" id="GO:0033188">
    <property type="term" value="F:sphingomyelin synthase activity"/>
    <property type="evidence" value="ECO:0007669"/>
    <property type="project" value="TreeGrafter"/>
</dbReference>
<proteinExistence type="inferred from homology"/>
<evidence type="ECO:0000313" key="13">
    <source>
        <dbReference type="WBParaSite" id="PSAMB.scaffold11505size3306.g34185.t1"/>
    </source>
</evidence>
<comment type="subcellular location">
    <subcellularLocation>
        <location evidence="1">Membrane</location>
        <topology evidence="1">Multi-pass membrane protein</topology>
    </subcellularLocation>
</comment>
<evidence type="ECO:0000313" key="12">
    <source>
        <dbReference type="Proteomes" id="UP000887566"/>
    </source>
</evidence>
<dbReference type="GO" id="GO:0005789">
    <property type="term" value="C:endoplasmic reticulum membrane"/>
    <property type="evidence" value="ECO:0007669"/>
    <property type="project" value="TreeGrafter"/>
</dbReference>
<dbReference type="AlphaFoldDB" id="A0A914UP58"/>
<evidence type="ECO:0000256" key="1">
    <source>
        <dbReference type="ARBA" id="ARBA00004141"/>
    </source>
</evidence>
<comment type="similarity">
    <text evidence="2">Belongs to the sphingomyelin synthase family.</text>
</comment>
<feature type="transmembrane region" description="Helical" evidence="10">
    <location>
        <begin position="272"/>
        <end position="293"/>
    </location>
</feature>
<feature type="transmembrane region" description="Helical" evidence="10">
    <location>
        <begin position="113"/>
        <end position="138"/>
    </location>
</feature>
<evidence type="ECO:0000256" key="10">
    <source>
        <dbReference type="SAM" id="Phobius"/>
    </source>
</evidence>
<feature type="compositionally biased region" description="Acidic residues" evidence="9">
    <location>
        <begin position="14"/>
        <end position="30"/>
    </location>
</feature>
<accession>A0A914UP58</accession>
<dbReference type="PANTHER" id="PTHR21290:SF27">
    <property type="entry name" value="PHOSPHATIDYLCHOLINE:CERAMIDE CHOLINEPHOSPHOTRANSFERASE 1"/>
    <property type="match status" value="1"/>
</dbReference>
<keyword evidence="6 10" id="KW-1133">Transmembrane helix</keyword>
<evidence type="ECO:0000256" key="8">
    <source>
        <dbReference type="ARBA" id="ARBA00023136"/>
    </source>
</evidence>
<protein>
    <submittedName>
        <fullName evidence="13">Sphingomyelin synthase-like domain-containing protein</fullName>
    </submittedName>
</protein>
<dbReference type="Proteomes" id="UP000887566">
    <property type="component" value="Unplaced"/>
</dbReference>
<sequence length="294" mass="32902">TASMTRDAEYELAPTDEDSSLCGADSDDDERSLPLLHENGSAKKNGLVKIDLSHADVMPSVADRFPKEPKKAFVAMGMLFIAAMLNDIVLAYIHEQVPETAPLPDVFFRNTPYLPWALVASEYAMLTAFGGLVVLGLFHRHRWILLRRVSVIAAILYFGRSVSMFVTQVPVADAKYYCSPKLKASEINYSLLAARAFRLVSGVGLNVSGKQTLCGDYIYSGHTLVLVTSYLFIKEYSPRRWWLLHNISWLLSASGVLLLLLSRGHYTVDVLIAYWISTRVFWIYHTCAAYPALK</sequence>
<feature type="transmembrane region" description="Helical" evidence="10">
    <location>
        <begin position="72"/>
        <end position="93"/>
    </location>
</feature>
<dbReference type="GO" id="GO:0006686">
    <property type="term" value="P:sphingomyelin biosynthetic process"/>
    <property type="evidence" value="ECO:0007669"/>
    <property type="project" value="TreeGrafter"/>
</dbReference>
<evidence type="ECO:0000256" key="5">
    <source>
        <dbReference type="ARBA" id="ARBA00022919"/>
    </source>
</evidence>
<dbReference type="PANTHER" id="PTHR21290">
    <property type="entry name" value="SPHINGOMYELIN SYNTHETASE"/>
    <property type="match status" value="1"/>
</dbReference>
<dbReference type="GO" id="GO:0046513">
    <property type="term" value="P:ceramide biosynthetic process"/>
    <property type="evidence" value="ECO:0007669"/>
    <property type="project" value="TreeGrafter"/>
</dbReference>
<evidence type="ECO:0000256" key="3">
    <source>
        <dbReference type="ARBA" id="ARBA00022679"/>
    </source>
</evidence>
<keyword evidence="7" id="KW-0443">Lipid metabolism</keyword>
<keyword evidence="8 10" id="KW-0472">Membrane</keyword>
<dbReference type="InterPro" id="IPR045221">
    <property type="entry name" value="Sphingomyelin_synth-like"/>
</dbReference>
<evidence type="ECO:0000256" key="7">
    <source>
        <dbReference type="ARBA" id="ARBA00023098"/>
    </source>
</evidence>
<keyword evidence="4 10" id="KW-0812">Transmembrane</keyword>
<reference evidence="13" key="1">
    <citation type="submission" date="2022-11" db="UniProtKB">
        <authorList>
            <consortium name="WormBaseParasite"/>
        </authorList>
    </citation>
    <scope>IDENTIFICATION</scope>
</reference>
<keyword evidence="12" id="KW-1185">Reference proteome</keyword>
<organism evidence="12 13">
    <name type="scientific">Plectus sambesii</name>
    <dbReference type="NCBI Taxonomy" id="2011161"/>
    <lineage>
        <taxon>Eukaryota</taxon>
        <taxon>Metazoa</taxon>
        <taxon>Ecdysozoa</taxon>
        <taxon>Nematoda</taxon>
        <taxon>Chromadorea</taxon>
        <taxon>Plectida</taxon>
        <taxon>Plectina</taxon>
        <taxon>Plectoidea</taxon>
        <taxon>Plectidae</taxon>
        <taxon>Plectus</taxon>
    </lineage>
</organism>
<name>A0A914UP58_9BILA</name>